<feature type="non-terminal residue" evidence="1">
    <location>
        <position position="1"/>
    </location>
</feature>
<evidence type="ECO:0000313" key="1">
    <source>
        <dbReference type="EMBL" id="WMV29521.1"/>
    </source>
</evidence>
<organism evidence="1 2">
    <name type="scientific">Solanum verrucosum</name>
    <dbReference type="NCBI Taxonomy" id="315347"/>
    <lineage>
        <taxon>Eukaryota</taxon>
        <taxon>Viridiplantae</taxon>
        <taxon>Streptophyta</taxon>
        <taxon>Embryophyta</taxon>
        <taxon>Tracheophyta</taxon>
        <taxon>Spermatophyta</taxon>
        <taxon>Magnoliopsida</taxon>
        <taxon>eudicotyledons</taxon>
        <taxon>Gunneridae</taxon>
        <taxon>Pentapetalae</taxon>
        <taxon>asterids</taxon>
        <taxon>lamiids</taxon>
        <taxon>Solanales</taxon>
        <taxon>Solanaceae</taxon>
        <taxon>Solanoideae</taxon>
        <taxon>Solaneae</taxon>
        <taxon>Solanum</taxon>
    </lineage>
</organism>
<dbReference type="AlphaFoldDB" id="A0AAF0QU74"/>
<gene>
    <name evidence="1" type="ORF">MTR67_022906</name>
</gene>
<dbReference type="EMBL" id="CP133616">
    <property type="protein sequence ID" value="WMV29521.1"/>
    <property type="molecule type" value="Genomic_DNA"/>
</dbReference>
<sequence length="141" mass="15165">IKVVVAIFSTTSVVICCDPLLQQGVVALIISSLSLISSQPNATGDSIMRSPMEKPFDSFRIMLKQKDEAYVATDGLSVHADAPYVAIDASFVAIFDPSVTTCDPNVATCDTNIATDAHMLQHMTPYVATSHPNIPIHDLFL</sequence>
<proteinExistence type="predicted"/>
<name>A0AAF0QU74_SOLVR</name>
<protein>
    <submittedName>
        <fullName evidence="1">Uncharacterized protein</fullName>
    </submittedName>
</protein>
<accession>A0AAF0QU74</accession>
<dbReference type="Proteomes" id="UP001234989">
    <property type="component" value="Chromosome 5"/>
</dbReference>
<evidence type="ECO:0000313" key="2">
    <source>
        <dbReference type="Proteomes" id="UP001234989"/>
    </source>
</evidence>
<keyword evidence="2" id="KW-1185">Reference proteome</keyword>
<reference evidence="1" key="1">
    <citation type="submission" date="2023-08" db="EMBL/GenBank/DDBJ databases">
        <title>A de novo genome assembly of Solanum verrucosum Schlechtendal, a Mexican diploid species geographically isolated from the other diploid A-genome species in potato relatives.</title>
        <authorList>
            <person name="Hosaka K."/>
        </authorList>
    </citation>
    <scope>NUCLEOTIDE SEQUENCE</scope>
    <source>
        <tissue evidence="1">Young leaves</tissue>
    </source>
</reference>